<sequence length="131" mass="14276">MSVDSIIAKCIGEVPKALAAGVIDLDMGMLLNVKTVDSHPSEVLDLVAAATKDLFEGDNVTAIENTFKKMRGVESDERYFQEMLITSANLLHYFGRLKSNPRIAIVVVCRVDANIGMVMSKSRAIVNSETT</sequence>
<dbReference type="AlphaFoldDB" id="A0A5S9IJK6"/>
<gene>
    <name evidence="1" type="ORF">UABAM_01247</name>
</gene>
<evidence type="ECO:0008006" key="3">
    <source>
        <dbReference type="Google" id="ProtNLM"/>
    </source>
</evidence>
<proteinExistence type="predicted"/>
<reference evidence="1 2" key="1">
    <citation type="submission" date="2019-08" db="EMBL/GenBank/DDBJ databases">
        <title>Complete genome sequence of Candidatus Uab amorphum.</title>
        <authorList>
            <person name="Shiratori T."/>
            <person name="Suzuki S."/>
            <person name="Kakizawa Y."/>
            <person name="Ishida K."/>
        </authorList>
    </citation>
    <scope>NUCLEOTIDE SEQUENCE [LARGE SCALE GENOMIC DNA]</scope>
    <source>
        <strain evidence="1 2">SRT547</strain>
    </source>
</reference>
<dbReference type="RefSeq" id="WP_151967130.1">
    <property type="nucleotide sequence ID" value="NZ_AP019860.1"/>
</dbReference>
<evidence type="ECO:0000313" key="2">
    <source>
        <dbReference type="Proteomes" id="UP000326354"/>
    </source>
</evidence>
<evidence type="ECO:0000313" key="1">
    <source>
        <dbReference type="EMBL" id="BBM82904.1"/>
    </source>
</evidence>
<dbReference type="KEGG" id="uam:UABAM_01247"/>
<dbReference type="OrthoDB" id="3531601at2"/>
<name>A0A5S9IJK6_UABAM</name>
<organism evidence="1 2">
    <name type="scientific">Uabimicrobium amorphum</name>
    <dbReference type="NCBI Taxonomy" id="2596890"/>
    <lineage>
        <taxon>Bacteria</taxon>
        <taxon>Pseudomonadati</taxon>
        <taxon>Planctomycetota</taxon>
        <taxon>Candidatus Uabimicrobiia</taxon>
        <taxon>Candidatus Uabimicrobiales</taxon>
        <taxon>Candidatus Uabimicrobiaceae</taxon>
        <taxon>Candidatus Uabimicrobium</taxon>
    </lineage>
</organism>
<accession>A0A5S9IJK6</accession>
<protein>
    <recommendedName>
        <fullName evidence="3">Roadblock/LAMTOR2 domain-containing protein</fullName>
    </recommendedName>
</protein>
<keyword evidence="2" id="KW-1185">Reference proteome</keyword>
<dbReference type="Proteomes" id="UP000326354">
    <property type="component" value="Chromosome"/>
</dbReference>
<dbReference type="EMBL" id="AP019860">
    <property type="protein sequence ID" value="BBM82904.1"/>
    <property type="molecule type" value="Genomic_DNA"/>
</dbReference>